<evidence type="ECO:0000313" key="3">
    <source>
        <dbReference type="Proteomes" id="UP000435649"/>
    </source>
</evidence>
<dbReference type="GO" id="GO:0003824">
    <property type="term" value="F:catalytic activity"/>
    <property type="evidence" value="ECO:0007669"/>
    <property type="project" value="InterPro"/>
</dbReference>
<dbReference type="Proteomes" id="UP000435649">
    <property type="component" value="Unassembled WGS sequence"/>
</dbReference>
<dbReference type="Gene3D" id="3.60.10.10">
    <property type="entry name" value="Endonuclease/exonuclease/phosphatase"/>
    <property type="match status" value="1"/>
</dbReference>
<dbReference type="Pfam" id="PF13385">
    <property type="entry name" value="Laminin_G_3"/>
    <property type="match status" value="1"/>
</dbReference>
<dbReference type="SUPFAM" id="SSF56219">
    <property type="entry name" value="DNase I-like"/>
    <property type="match status" value="1"/>
</dbReference>
<dbReference type="InterPro" id="IPR001791">
    <property type="entry name" value="Laminin_G"/>
</dbReference>
<gene>
    <name evidence="2" type="ORF">FYJ85_03335</name>
</gene>
<name>A0A844FXW6_9BACT</name>
<dbReference type="PANTHER" id="PTHR41349">
    <property type="match status" value="1"/>
</dbReference>
<accession>A0A844FXW6</accession>
<proteinExistence type="predicted"/>
<reference evidence="2 3" key="1">
    <citation type="submission" date="2019-08" db="EMBL/GenBank/DDBJ databases">
        <title>In-depth cultivation of the pig gut microbiome towards novel bacterial diversity and tailored functional studies.</title>
        <authorList>
            <person name="Wylensek D."/>
            <person name="Hitch T.C.A."/>
            <person name="Clavel T."/>
        </authorList>
    </citation>
    <scope>NUCLEOTIDE SEQUENCE [LARGE SCALE GENOMIC DNA]</scope>
    <source>
        <strain evidence="2 3">BBE-744-WT-12</strain>
    </source>
</reference>
<feature type="domain" description="Laminin G" evidence="1">
    <location>
        <begin position="117"/>
        <end position="308"/>
    </location>
</feature>
<dbReference type="Pfam" id="PF03372">
    <property type="entry name" value="Exo_endo_phos"/>
    <property type="match status" value="1"/>
</dbReference>
<dbReference type="SUPFAM" id="SSF49899">
    <property type="entry name" value="Concanavalin A-like lectins/glucanases"/>
    <property type="match status" value="1"/>
</dbReference>
<dbReference type="EMBL" id="VUNS01000002">
    <property type="protein sequence ID" value="MST96077.1"/>
    <property type="molecule type" value="Genomic_DNA"/>
</dbReference>
<dbReference type="InterPro" id="IPR005135">
    <property type="entry name" value="Endo/exonuclease/phosphatase"/>
</dbReference>
<sequence length="580" mass="63951">MEPSTDSIACPRGIFPARRKFPSAASGEIFPGGRSGIQPRVVVFYRNRHNIQEKAMNHAGRWAAALCCAAATLYGAEWRQSFDGEPYTCAMPADKAWALSDQLESTFADGVRGRALDLSSAAGKRRPVRIEPPFSCNRDFSVSLWVKSAPGAIQGTPIAANGTLRESGWQILARENGSWAVKLRSGETSFEYAPPLRKINDGAWHQLAFTIDTGRGLARFYYDGRCVAIYNIDGLGPLDSGKWTVFGGSDDSFDSGDAGMIEAFNGCIDELYLSDTVRSDADLAAEFAALQPGRVRPVPVLEGDRVRCMVWNIWHGGRHTGRHVGPQRIVEIMKSIDPDVIGVIETYGSGAILADGMDYQLYLISSNLSILSRYPIAEAIKIFKPFNSGAAAIDFGSGRSMVLNVSWLNYLPDFAAQIAEGKATPESLRAGEAATREPEIRQILEELKPFRDNAARVPLVVAGDFNVASHLDWTEENRDLHRGFAVDWPVSRRMEEAGFTDTFRALNPDVRRNEALSWCVWATVPGGRYQTYTLQARIDYIYLLGARAVESRYLGTHKALFPSDHGTFYTDFLLPDASRP</sequence>
<dbReference type="InterPro" id="IPR013320">
    <property type="entry name" value="ConA-like_dom_sf"/>
</dbReference>
<dbReference type="PANTHER" id="PTHR41349:SF1">
    <property type="entry name" value="PROTEIN CBG08683"/>
    <property type="match status" value="1"/>
</dbReference>
<comment type="caution">
    <text evidence="2">The sequence shown here is derived from an EMBL/GenBank/DDBJ whole genome shotgun (WGS) entry which is preliminary data.</text>
</comment>
<evidence type="ECO:0000259" key="1">
    <source>
        <dbReference type="PROSITE" id="PS50025"/>
    </source>
</evidence>
<dbReference type="InterPro" id="IPR036691">
    <property type="entry name" value="Endo/exonu/phosph_ase_sf"/>
</dbReference>
<protein>
    <recommendedName>
        <fullName evidence="1">Laminin G domain-containing protein</fullName>
    </recommendedName>
</protein>
<dbReference type="AlphaFoldDB" id="A0A844FXW6"/>
<organism evidence="2 3">
    <name type="scientific">Victivallis lenta</name>
    <dbReference type="NCBI Taxonomy" id="2606640"/>
    <lineage>
        <taxon>Bacteria</taxon>
        <taxon>Pseudomonadati</taxon>
        <taxon>Lentisphaerota</taxon>
        <taxon>Lentisphaeria</taxon>
        <taxon>Victivallales</taxon>
        <taxon>Victivallaceae</taxon>
        <taxon>Victivallis</taxon>
    </lineage>
</organism>
<dbReference type="Gene3D" id="2.60.120.200">
    <property type="match status" value="1"/>
</dbReference>
<dbReference type="PROSITE" id="PS50025">
    <property type="entry name" value="LAM_G_DOMAIN"/>
    <property type="match status" value="1"/>
</dbReference>
<dbReference type="CDD" id="cd00110">
    <property type="entry name" value="LamG"/>
    <property type="match status" value="1"/>
</dbReference>
<keyword evidence="3" id="KW-1185">Reference proteome</keyword>
<evidence type="ECO:0000313" key="2">
    <source>
        <dbReference type="EMBL" id="MST96077.1"/>
    </source>
</evidence>